<feature type="transmembrane region" description="Helical" evidence="8">
    <location>
        <begin position="254"/>
        <end position="272"/>
    </location>
</feature>
<dbReference type="InterPro" id="IPR003945">
    <property type="entry name" value="NU5C-like"/>
</dbReference>
<feature type="transmembrane region" description="Helical" evidence="8">
    <location>
        <begin position="323"/>
        <end position="343"/>
    </location>
</feature>
<feature type="transmembrane region" description="Helical" evidence="8">
    <location>
        <begin position="195"/>
        <end position="212"/>
    </location>
</feature>
<protein>
    <recommendedName>
        <fullName evidence="2">NADH:ubiquinone reductase (H(+)-translocating)</fullName>
        <ecNumber evidence="2">7.1.1.2</ecNumber>
    </recommendedName>
    <alternativeName>
        <fullName evidence="6">NADH dehydrogenase subunit 5</fullName>
    </alternativeName>
</protein>
<evidence type="ECO:0000259" key="9">
    <source>
        <dbReference type="Pfam" id="PF00361"/>
    </source>
</evidence>
<feature type="transmembrane region" description="Helical" evidence="8">
    <location>
        <begin position="78"/>
        <end position="96"/>
    </location>
</feature>
<evidence type="ECO:0000256" key="8">
    <source>
        <dbReference type="SAM" id="Phobius"/>
    </source>
</evidence>
<feature type="transmembrane region" description="Helical" evidence="8">
    <location>
        <begin position="224"/>
        <end position="247"/>
    </location>
</feature>
<evidence type="ECO:0000256" key="3">
    <source>
        <dbReference type="ARBA" id="ARBA00022692"/>
    </source>
</evidence>
<reference evidence="10" key="1">
    <citation type="submission" date="2016-10" db="EMBL/GenBank/DDBJ databases">
        <title>Complete mitochondrial genomes of 50 helminths species.</title>
        <authorList>
            <person name="Kikuchi T."/>
            <person name="Holroyd N."/>
            <person name="Berriman M."/>
        </authorList>
    </citation>
    <scope>NUCLEOTIDE SEQUENCE</scope>
</reference>
<evidence type="ECO:0000256" key="7">
    <source>
        <dbReference type="ARBA" id="ARBA00049551"/>
    </source>
</evidence>
<name>A0A1E1GJB5_9TREM</name>
<organism evidence="10">
    <name type="scientific">Schistosoma margrebowiei</name>
    <dbReference type="NCBI Taxonomy" id="48269"/>
    <lineage>
        <taxon>Eukaryota</taxon>
        <taxon>Metazoa</taxon>
        <taxon>Spiralia</taxon>
        <taxon>Lophotrochozoa</taxon>
        <taxon>Platyhelminthes</taxon>
        <taxon>Trematoda</taxon>
        <taxon>Digenea</taxon>
        <taxon>Strigeidida</taxon>
        <taxon>Schistosomatoidea</taxon>
        <taxon>Schistosomatidae</taxon>
        <taxon>Schistosoma</taxon>
    </lineage>
</organism>
<keyword evidence="5 8" id="KW-0472">Membrane</keyword>
<dbReference type="EMBL" id="AP017709">
    <property type="protein sequence ID" value="BAV82955.1"/>
    <property type="molecule type" value="Genomic_DNA"/>
</dbReference>
<sequence>MVSVIVGLFVLLILLLSCGGGSVFFGLGGVYSFIDGLMFHCVSSCDFKLILMLISCGVFCFGYVFHYISGGFESKIKLFLMMIFFSGIMMGLIFSGNLVTSLLLWEYLGLASLFLILYYGVWESYRGGIVTLVSSRFGDVGLFFIVGYYLGMGSGVSLVILAVAFWLVVVSKSASFPFISWLLEAMRAPTPVSSLVHSSTLVAAGVWFYLNYHDVVGYSVFNFGWVGDLVLMSGLAGIIVSGVCALSCNDIKQVVALSTCSNISWVIVMLSLGEVDLALVQLVVHGLSKCVIFILVGDYISGWLGGQMVNGLMVSIIGSVRDFVYLSMLVLGLSGFPFIGLYFSKHLFFGAFYSVNFYNLSLIFLLCLCLVLSVAYCVRLVILFDGCTIGNVSSIRLFYRFNWFSIIVSWVISIYYSFGIVEGNLHLLSFDSIVLLFLLIIGSFGGLCAGFGVLTVKWFSWLMGLDIVVVLINWLVQVWYSLCALVQFRWEMKVLEYLFKLVGLFTFYWYISIVLLNLCVIMLLVLIV</sequence>
<evidence type="ECO:0000256" key="5">
    <source>
        <dbReference type="ARBA" id="ARBA00023136"/>
    </source>
</evidence>
<dbReference type="GO" id="GO:0008137">
    <property type="term" value="F:NADH dehydrogenase (ubiquinone) activity"/>
    <property type="evidence" value="ECO:0007669"/>
    <property type="project" value="UniProtKB-EC"/>
</dbReference>
<feature type="transmembrane region" description="Helical" evidence="8">
    <location>
        <begin position="102"/>
        <end position="122"/>
    </location>
</feature>
<evidence type="ECO:0000313" key="10">
    <source>
        <dbReference type="EMBL" id="BAV82955.1"/>
    </source>
</evidence>
<dbReference type="GO" id="GO:0016020">
    <property type="term" value="C:membrane"/>
    <property type="evidence" value="ECO:0007669"/>
    <property type="project" value="UniProtKB-SubCell"/>
</dbReference>
<keyword evidence="4 8" id="KW-1133">Transmembrane helix</keyword>
<dbReference type="PANTHER" id="PTHR42829">
    <property type="entry name" value="NADH-UBIQUINONE OXIDOREDUCTASE CHAIN 5"/>
    <property type="match status" value="1"/>
</dbReference>
<feature type="transmembrane region" description="Helical" evidence="8">
    <location>
        <begin position="507"/>
        <end position="527"/>
    </location>
</feature>
<dbReference type="Pfam" id="PF00361">
    <property type="entry name" value="Proton_antipo_M"/>
    <property type="match status" value="1"/>
</dbReference>
<keyword evidence="10" id="KW-0496">Mitochondrion</keyword>
<geneLocation type="mitochondrion" evidence="10"/>
<dbReference type="GO" id="GO:0015990">
    <property type="term" value="P:electron transport coupled proton transport"/>
    <property type="evidence" value="ECO:0007669"/>
    <property type="project" value="TreeGrafter"/>
</dbReference>
<evidence type="ECO:0000256" key="6">
    <source>
        <dbReference type="ARBA" id="ARBA00031027"/>
    </source>
</evidence>
<dbReference type="PANTHER" id="PTHR42829:SF2">
    <property type="entry name" value="NADH-UBIQUINONE OXIDOREDUCTASE CHAIN 5"/>
    <property type="match status" value="1"/>
</dbReference>
<proteinExistence type="predicted"/>
<feature type="transmembrane region" description="Helical" evidence="8">
    <location>
        <begin position="467"/>
        <end position="487"/>
    </location>
</feature>
<dbReference type="GO" id="GO:0003954">
    <property type="term" value="F:NADH dehydrogenase activity"/>
    <property type="evidence" value="ECO:0007669"/>
    <property type="project" value="TreeGrafter"/>
</dbReference>
<feature type="transmembrane region" description="Helical" evidence="8">
    <location>
        <begin position="403"/>
        <end position="421"/>
    </location>
</feature>
<evidence type="ECO:0000256" key="4">
    <source>
        <dbReference type="ARBA" id="ARBA00022989"/>
    </source>
</evidence>
<feature type="transmembrane region" description="Helical" evidence="8">
    <location>
        <begin position="278"/>
        <end position="302"/>
    </location>
</feature>
<gene>
    <name evidence="10" type="primary">ND5</name>
</gene>
<feature type="transmembrane region" description="Helical" evidence="8">
    <location>
        <begin position="363"/>
        <end position="382"/>
    </location>
</feature>
<feature type="domain" description="NADH:quinone oxidoreductase/Mrp antiporter transmembrane" evidence="9">
    <location>
        <begin position="95"/>
        <end position="366"/>
    </location>
</feature>
<feature type="transmembrane region" description="Helical" evidence="8">
    <location>
        <begin position="156"/>
        <end position="183"/>
    </location>
</feature>
<keyword evidence="3 8" id="KW-0812">Transmembrane</keyword>
<dbReference type="PRINTS" id="PR01434">
    <property type="entry name" value="NADHDHGNASE5"/>
</dbReference>
<dbReference type="AlphaFoldDB" id="A0A1E1GJB5"/>
<evidence type="ECO:0000256" key="2">
    <source>
        <dbReference type="ARBA" id="ARBA00012944"/>
    </source>
</evidence>
<feature type="transmembrane region" description="Helical" evidence="8">
    <location>
        <begin position="49"/>
        <end position="66"/>
    </location>
</feature>
<accession>A0A1E1GJB5</accession>
<dbReference type="InterPro" id="IPR001750">
    <property type="entry name" value="ND/Mrp_TM"/>
</dbReference>
<feature type="transmembrane region" description="Helical" evidence="8">
    <location>
        <begin position="129"/>
        <end position="150"/>
    </location>
</feature>
<dbReference type="GO" id="GO:0042773">
    <property type="term" value="P:ATP synthesis coupled electron transport"/>
    <property type="evidence" value="ECO:0007669"/>
    <property type="project" value="InterPro"/>
</dbReference>
<evidence type="ECO:0000256" key="1">
    <source>
        <dbReference type="ARBA" id="ARBA00004141"/>
    </source>
</evidence>
<feature type="transmembrane region" description="Helical" evidence="8">
    <location>
        <begin position="433"/>
        <end position="455"/>
    </location>
</feature>
<dbReference type="EC" id="7.1.1.2" evidence="2"/>
<comment type="subcellular location">
    <subcellularLocation>
        <location evidence="1">Membrane</location>
        <topology evidence="1">Multi-pass membrane protein</topology>
    </subcellularLocation>
</comment>
<comment type="catalytic activity">
    <reaction evidence="7">
        <text>a ubiquinone + NADH + 5 H(+)(in) = a ubiquinol + NAD(+) + 4 H(+)(out)</text>
        <dbReference type="Rhea" id="RHEA:29091"/>
        <dbReference type="Rhea" id="RHEA-COMP:9565"/>
        <dbReference type="Rhea" id="RHEA-COMP:9566"/>
        <dbReference type="ChEBI" id="CHEBI:15378"/>
        <dbReference type="ChEBI" id="CHEBI:16389"/>
        <dbReference type="ChEBI" id="CHEBI:17976"/>
        <dbReference type="ChEBI" id="CHEBI:57540"/>
        <dbReference type="ChEBI" id="CHEBI:57945"/>
        <dbReference type="EC" id="7.1.1.2"/>
    </reaction>
</comment>